<dbReference type="KEGG" id="acz:Acaty_c2415"/>
<evidence type="ECO:0000313" key="14">
    <source>
        <dbReference type="Proteomes" id="UP000005522"/>
    </source>
</evidence>
<comment type="catalytic activity">
    <reaction evidence="11">
        <text>a quinone + NADH + 5 H(+)(in) = a quinol + NAD(+) + 4 H(+)(out)</text>
        <dbReference type="Rhea" id="RHEA:57888"/>
        <dbReference type="ChEBI" id="CHEBI:15378"/>
        <dbReference type="ChEBI" id="CHEBI:24646"/>
        <dbReference type="ChEBI" id="CHEBI:57540"/>
        <dbReference type="ChEBI" id="CHEBI:57945"/>
        <dbReference type="ChEBI" id="CHEBI:132124"/>
    </reaction>
</comment>
<dbReference type="HOGENOM" id="CLU_119549_3_1_6"/>
<dbReference type="Gene3D" id="1.20.58.1610">
    <property type="entry name" value="NADH:ubiquinone/plastoquinone oxidoreductase, chain 3"/>
    <property type="match status" value="1"/>
</dbReference>
<keyword evidence="8 12" id="KW-1133">Transmembrane helix</keyword>
<dbReference type="PANTHER" id="PTHR11058:SF22">
    <property type="entry name" value="NADH-QUINONE OXIDOREDUCTASE SUBUNIT A"/>
    <property type="match status" value="1"/>
</dbReference>
<dbReference type="GO" id="GO:0048038">
    <property type="term" value="F:quinone binding"/>
    <property type="evidence" value="ECO:0007669"/>
    <property type="project" value="UniProtKB-KW"/>
</dbReference>
<comment type="function">
    <text evidence="11">NDH-1 shuttles electrons from NADH, via FMN and iron-sulfur (Fe-S) centers, to quinones in the respiratory chain.</text>
</comment>
<dbReference type="AlphaFoldDB" id="A0A059ZTY7"/>
<keyword evidence="7" id="KW-1278">Translocase</keyword>
<proteinExistence type="inferred from homology"/>
<accession>A0A059ZTY7</accession>
<dbReference type="GO" id="GO:0005886">
    <property type="term" value="C:plasma membrane"/>
    <property type="evidence" value="ECO:0007669"/>
    <property type="project" value="UniProtKB-SubCell"/>
</dbReference>
<evidence type="ECO:0000313" key="13">
    <source>
        <dbReference type="EMBL" id="AIA56259.1"/>
    </source>
</evidence>
<dbReference type="GO" id="GO:0008137">
    <property type="term" value="F:NADH dehydrogenase (ubiquinone) activity"/>
    <property type="evidence" value="ECO:0007669"/>
    <property type="project" value="InterPro"/>
</dbReference>
<evidence type="ECO:0000256" key="6">
    <source>
        <dbReference type="ARBA" id="ARBA00022719"/>
    </source>
</evidence>
<keyword evidence="13" id="KW-0560">Oxidoreductase</keyword>
<keyword evidence="6 11" id="KW-0874">Quinone</keyword>
<keyword evidence="9 11" id="KW-0520">NAD</keyword>
<dbReference type="eggNOG" id="COG0838">
    <property type="taxonomic scope" value="Bacteria"/>
</dbReference>
<dbReference type="RefSeq" id="WP_004868984.1">
    <property type="nucleotide sequence ID" value="NZ_CP005986.1"/>
</dbReference>
<dbReference type="GO" id="GO:0016491">
    <property type="term" value="F:oxidoreductase activity"/>
    <property type="evidence" value="ECO:0007669"/>
    <property type="project" value="UniProtKB-KW"/>
</dbReference>
<comment type="subcellular location">
    <subcellularLocation>
        <location evidence="11">Cell membrane</location>
        <topology evidence="11">Multi-pass membrane protein</topology>
    </subcellularLocation>
    <subcellularLocation>
        <location evidence="1">Membrane</location>
    </subcellularLocation>
</comment>
<keyword evidence="4" id="KW-1003">Cell membrane</keyword>
<comment type="similarity">
    <text evidence="2 11">Belongs to the complex I subunit 3 family.</text>
</comment>
<keyword evidence="13" id="KW-0830">Ubiquinone</keyword>
<feature type="transmembrane region" description="Helical" evidence="12">
    <location>
        <begin position="6"/>
        <end position="27"/>
    </location>
</feature>
<dbReference type="GO" id="GO:0030964">
    <property type="term" value="C:NADH dehydrogenase complex"/>
    <property type="evidence" value="ECO:0007669"/>
    <property type="project" value="TreeGrafter"/>
</dbReference>
<keyword evidence="10 12" id="KW-0472">Membrane</keyword>
<keyword evidence="5 11" id="KW-0812">Transmembrane</keyword>
<evidence type="ECO:0000256" key="2">
    <source>
        <dbReference type="ARBA" id="ARBA00008472"/>
    </source>
</evidence>
<evidence type="ECO:0000256" key="11">
    <source>
        <dbReference type="RuleBase" id="RU003639"/>
    </source>
</evidence>
<dbReference type="Pfam" id="PF00507">
    <property type="entry name" value="Oxidored_q4"/>
    <property type="match status" value="1"/>
</dbReference>
<organism evidence="13 14">
    <name type="scientific">Acidithiobacillus caldus (strain ATCC 51756 / DSM 8584 / KU)</name>
    <dbReference type="NCBI Taxonomy" id="637389"/>
    <lineage>
        <taxon>Bacteria</taxon>
        <taxon>Pseudomonadati</taxon>
        <taxon>Pseudomonadota</taxon>
        <taxon>Acidithiobacillia</taxon>
        <taxon>Acidithiobacillales</taxon>
        <taxon>Acidithiobacillaceae</taxon>
        <taxon>Acidithiobacillus</taxon>
    </lineage>
</organism>
<protein>
    <recommendedName>
        <fullName evidence="11">NADH-quinone oxidoreductase subunit</fullName>
        <ecNumber evidence="11">7.1.1.-</ecNumber>
    </recommendedName>
</protein>
<evidence type="ECO:0000256" key="7">
    <source>
        <dbReference type="ARBA" id="ARBA00022967"/>
    </source>
</evidence>
<dbReference type="EC" id="7.1.1.-" evidence="11"/>
<evidence type="ECO:0000256" key="4">
    <source>
        <dbReference type="ARBA" id="ARBA00022475"/>
    </source>
</evidence>
<feature type="transmembrane region" description="Helical" evidence="12">
    <location>
        <begin position="90"/>
        <end position="109"/>
    </location>
</feature>
<sequence length="119" mass="13240">MVWSDAARVGLFALLVVLILGALLLLARRLGPRRVGQNQDIPFESGLGRGSRSHPPLQVAFYLLAVSFLVFELEGAFLFAWAVAFHTLPVRAVVGGLIFLLILALGWVYEWRMGALRWH</sequence>
<dbReference type="InterPro" id="IPR000440">
    <property type="entry name" value="NADH_UbQ/plastoQ_OxRdtase_su3"/>
</dbReference>
<gene>
    <name evidence="13" type="ORF">Acaty_c2415</name>
</gene>
<dbReference type="PANTHER" id="PTHR11058">
    <property type="entry name" value="NADH-UBIQUINONE OXIDOREDUCTASE CHAIN 3"/>
    <property type="match status" value="1"/>
</dbReference>
<evidence type="ECO:0000256" key="12">
    <source>
        <dbReference type="SAM" id="Phobius"/>
    </source>
</evidence>
<dbReference type="GeneID" id="92932481"/>
<evidence type="ECO:0000256" key="9">
    <source>
        <dbReference type="ARBA" id="ARBA00023027"/>
    </source>
</evidence>
<dbReference type="EMBL" id="CP005986">
    <property type="protein sequence ID" value="AIA56259.1"/>
    <property type="molecule type" value="Genomic_DNA"/>
</dbReference>
<evidence type="ECO:0000256" key="5">
    <source>
        <dbReference type="ARBA" id="ARBA00022692"/>
    </source>
</evidence>
<feature type="transmembrane region" description="Helical" evidence="12">
    <location>
        <begin position="59"/>
        <end position="84"/>
    </location>
</feature>
<name>A0A059ZTY7_ACICK</name>
<evidence type="ECO:0000256" key="8">
    <source>
        <dbReference type="ARBA" id="ARBA00022989"/>
    </source>
</evidence>
<dbReference type="Proteomes" id="UP000005522">
    <property type="component" value="Chromosome"/>
</dbReference>
<evidence type="ECO:0000256" key="3">
    <source>
        <dbReference type="ARBA" id="ARBA00022448"/>
    </source>
</evidence>
<dbReference type="InterPro" id="IPR038430">
    <property type="entry name" value="NDAH_ubi_oxred_su3_sf"/>
</dbReference>
<evidence type="ECO:0000256" key="10">
    <source>
        <dbReference type="ARBA" id="ARBA00023136"/>
    </source>
</evidence>
<evidence type="ECO:0000256" key="1">
    <source>
        <dbReference type="ARBA" id="ARBA00004370"/>
    </source>
</evidence>
<reference evidence="13 14" key="1">
    <citation type="journal article" date="2009" name="J. Bacteriol.">
        <title>Draft genome sequence of the extremely acidophilic bacterium Acidithiobacillus caldus ATCC 51756 reveals metabolic versatility in the genus Acidithiobacillus.</title>
        <authorList>
            <person name="Valdes J."/>
            <person name="Quatrini R."/>
            <person name="Hallberg K."/>
            <person name="Dopson M."/>
            <person name="Valenzuela P.D."/>
            <person name="Holmes D.S."/>
        </authorList>
    </citation>
    <scope>NUCLEOTIDE SEQUENCE [LARGE SCALE GENOMIC DNA]</scope>
    <source>
        <strain evidence="14">ATCC 51756 / DSM 8584 / KU</strain>
    </source>
</reference>
<keyword evidence="3" id="KW-0813">Transport</keyword>